<dbReference type="Proteomes" id="UP000507470">
    <property type="component" value="Unassembled WGS sequence"/>
</dbReference>
<keyword evidence="3" id="KW-1133">Transmembrane helix</keyword>
<feature type="domain" description="UMOD/GP2/OIT3-like D8C" evidence="4">
    <location>
        <begin position="49"/>
        <end position="130"/>
    </location>
</feature>
<gene>
    <name evidence="5" type="ORF">MCOR_5088</name>
</gene>
<feature type="domain" description="UMOD/GP2/OIT3-like D8C" evidence="4">
    <location>
        <begin position="193"/>
        <end position="269"/>
    </location>
</feature>
<dbReference type="OrthoDB" id="10043005at2759"/>
<dbReference type="Pfam" id="PF23283">
    <property type="entry name" value="D8C_UMOD"/>
    <property type="match status" value="2"/>
</dbReference>
<reference evidence="5 6" key="1">
    <citation type="submission" date="2020-06" db="EMBL/GenBank/DDBJ databases">
        <authorList>
            <person name="Li R."/>
            <person name="Bekaert M."/>
        </authorList>
    </citation>
    <scope>NUCLEOTIDE SEQUENCE [LARGE SCALE GENOMIC DNA]</scope>
    <source>
        <strain evidence="6">wild</strain>
    </source>
</reference>
<evidence type="ECO:0000313" key="5">
    <source>
        <dbReference type="EMBL" id="CAC5363793.1"/>
    </source>
</evidence>
<evidence type="ECO:0000256" key="3">
    <source>
        <dbReference type="SAM" id="Phobius"/>
    </source>
</evidence>
<name>A0A6J8AC27_MYTCO</name>
<sequence>MKVAEGNPCNSHNIINNVGNRGTRCTALSSPLICDRNGFEPGWYVASYEGKFIQMTENFPNPFTCGTESPIWINGTHPTIENSTIIVTGCVRGFLNSDTCIQTFPIQIKKCSGFYAYNLPYVDLCFRGYCFGPTPPSTTATIPPSDPCLHAMALPNLDRRGSLCSLTEHATSLCDRTLKPGWYKALDDNMFHDMPAECVSIGACSTEEPIWLNGSLPQFADGAVLRKACVRGVIPGDCCKKMIDVYIRNCFTYNVYYLPYTDVCHRAYCFDKPTIKVEKSSKSLVFILLGCFAGVLLVTIAVAIIVIKTKRLKIGHSRVDLQNTPPPPYSPPTHVPQRVQAEFETPQVEVDTVEQQEGAIHYSENNYRPNAVIVADNDGVEDDQVIPSPPKKKMSELAREAYLQYVDSIERSKNLKEKLDRCMDSNSGPDYRTMMKENISAKENHNKACNFRRPF</sequence>
<accession>A0A6J8AC27</accession>
<keyword evidence="3" id="KW-0812">Transmembrane</keyword>
<keyword evidence="2" id="KW-1015">Disulfide bond</keyword>
<evidence type="ECO:0000313" key="6">
    <source>
        <dbReference type="Proteomes" id="UP000507470"/>
    </source>
</evidence>
<evidence type="ECO:0000259" key="4">
    <source>
        <dbReference type="Pfam" id="PF23283"/>
    </source>
</evidence>
<evidence type="ECO:0000256" key="2">
    <source>
        <dbReference type="ARBA" id="ARBA00023157"/>
    </source>
</evidence>
<keyword evidence="1" id="KW-0732">Signal</keyword>
<dbReference type="EMBL" id="CACVKT020000908">
    <property type="protein sequence ID" value="CAC5363793.1"/>
    <property type="molecule type" value="Genomic_DNA"/>
</dbReference>
<keyword evidence="6" id="KW-1185">Reference proteome</keyword>
<evidence type="ECO:0000256" key="1">
    <source>
        <dbReference type="ARBA" id="ARBA00022729"/>
    </source>
</evidence>
<feature type="transmembrane region" description="Helical" evidence="3">
    <location>
        <begin position="284"/>
        <end position="307"/>
    </location>
</feature>
<protein>
    <recommendedName>
        <fullName evidence="4">UMOD/GP2/OIT3-like D8C domain-containing protein</fullName>
    </recommendedName>
</protein>
<proteinExistence type="predicted"/>
<keyword evidence="3" id="KW-0472">Membrane</keyword>
<dbReference type="InterPro" id="IPR057774">
    <property type="entry name" value="D8C_UMOD/GP2/OIT3-like"/>
</dbReference>
<dbReference type="AlphaFoldDB" id="A0A6J8AC27"/>
<organism evidence="5 6">
    <name type="scientific">Mytilus coruscus</name>
    <name type="common">Sea mussel</name>
    <dbReference type="NCBI Taxonomy" id="42192"/>
    <lineage>
        <taxon>Eukaryota</taxon>
        <taxon>Metazoa</taxon>
        <taxon>Spiralia</taxon>
        <taxon>Lophotrochozoa</taxon>
        <taxon>Mollusca</taxon>
        <taxon>Bivalvia</taxon>
        <taxon>Autobranchia</taxon>
        <taxon>Pteriomorphia</taxon>
        <taxon>Mytilida</taxon>
        <taxon>Mytiloidea</taxon>
        <taxon>Mytilidae</taxon>
        <taxon>Mytilinae</taxon>
        <taxon>Mytilus</taxon>
    </lineage>
</organism>